<feature type="chain" id="PRO_5040436544" evidence="1">
    <location>
        <begin position="23"/>
        <end position="410"/>
    </location>
</feature>
<keyword evidence="1" id="KW-0732">Signal</keyword>
<accession>A0A9P5N7F2</accession>
<comment type="caution">
    <text evidence="2">The sequence shown here is derived from an EMBL/GenBank/DDBJ whole genome shotgun (WGS) entry which is preliminary data.</text>
</comment>
<dbReference type="CDD" id="cd11296">
    <property type="entry name" value="O-FucT_like"/>
    <property type="match status" value="1"/>
</dbReference>
<evidence type="ECO:0000313" key="3">
    <source>
        <dbReference type="Proteomes" id="UP000724874"/>
    </source>
</evidence>
<sequence length="410" mass="46956">MMGPCVMMSALVLFFGPQVDLSYPPDYTQLCLAEENLPQYNLDLPFPEGRSSHYIKFTCAIQQLGWNNVLNELLMNSFLAYKLNQAYIFSEYAYTWPPCTPLSALIAGPTVGGSWLIGDPAPRAISEQYFELPALTDLNSTEIFAAWQKILIDAPQECIEIQPADRSEDGYPQVFDLWLWGSWRVLLLWDAFSKSPVSQLLHTSPIVERMVNANLDLFTAGHKDVNPFSQMLALHLQRGNFKEACLSLSNWNLMFYSWNLHEFLPDKFTPPAGGGWGYNMLENKVLYMKHCLPSDEDVLKKIQDSRGDYLDTIMSQGLKEEIDDLYLLMNDDSEWLDEVKRIMKADRWKVVAMSRDLKLDQECKDVGMAVDMEIVRKASVFIGNGWLSFTSNILHRWLVDGKIPISNHFY</sequence>
<evidence type="ECO:0000256" key="1">
    <source>
        <dbReference type="SAM" id="SignalP"/>
    </source>
</evidence>
<protein>
    <submittedName>
        <fullName evidence="2">Uncharacterized protein</fullName>
    </submittedName>
</protein>
<evidence type="ECO:0000313" key="2">
    <source>
        <dbReference type="EMBL" id="KAF8867664.1"/>
    </source>
</evidence>
<dbReference type="Proteomes" id="UP000724874">
    <property type="component" value="Unassembled WGS sequence"/>
</dbReference>
<feature type="signal peptide" evidence="1">
    <location>
        <begin position="1"/>
        <end position="22"/>
    </location>
</feature>
<organism evidence="2 3">
    <name type="scientific">Gymnopilus junonius</name>
    <name type="common">Spectacular rustgill mushroom</name>
    <name type="synonym">Gymnopilus spectabilis subsp. junonius</name>
    <dbReference type="NCBI Taxonomy" id="109634"/>
    <lineage>
        <taxon>Eukaryota</taxon>
        <taxon>Fungi</taxon>
        <taxon>Dikarya</taxon>
        <taxon>Basidiomycota</taxon>
        <taxon>Agaricomycotina</taxon>
        <taxon>Agaricomycetes</taxon>
        <taxon>Agaricomycetidae</taxon>
        <taxon>Agaricales</taxon>
        <taxon>Agaricineae</taxon>
        <taxon>Hymenogastraceae</taxon>
        <taxon>Gymnopilus</taxon>
    </lineage>
</organism>
<dbReference type="AlphaFoldDB" id="A0A9P5N7F2"/>
<dbReference type="OrthoDB" id="2559662at2759"/>
<proteinExistence type="predicted"/>
<dbReference type="Gene3D" id="3.40.50.11350">
    <property type="match status" value="1"/>
</dbReference>
<keyword evidence="3" id="KW-1185">Reference proteome</keyword>
<reference evidence="2" key="1">
    <citation type="submission" date="2020-11" db="EMBL/GenBank/DDBJ databases">
        <authorList>
            <consortium name="DOE Joint Genome Institute"/>
            <person name="Ahrendt S."/>
            <person name="Riley R."/>
            <person name="Andreopoulos W."/>
            <person name="LaButti K."/>
            <person name="Pangilinan J."/>
            <person name="Ruiz-duenas F.J."/>
            <person name="Barrasa J.M."/>
            <person name="Sanchez-Garcia M."/>
            <person name="Camarero S."/>
            <person name="Miyauchi S."/>
            <person name="Serrano A."/>
            <person name="Linde D."/>
            <person name="Babiker R."/>
            <person name="Drula E."/>
            <person name="Ayuso-Fernandez I."/>
            <person name="Pacheco R."/>
            <person name="Padilla G."/>
            <person name="Ferreira P."/>
            <person name="Barriuso J."/>
            <person name="Kellner H."/>
            <person name="Castanera R."/>
            <person name="Alfaro M."/>
            <person name="Ramirez L."/>
            <person name="Pisabarro A.G."/>
            <person name="Kuo A."/>
            <person name="Tritt A."/>
            <person name="Lipzen A."/>
            <person name="He G."/>
            <person name="Yan M."/>
            <person name="Ng V."/>
            <person name="Cullen D."/>
            <person name="Martin F."/>
            <person name="Rosso M.-N."/>
            <person name="Henrissat B."/>
            <person name="Hibbett D."/>
            <person name="Martinez A.T."/>
            <person name="Grigoriev I.V."/>
        </authorList>
    </citation>
    <scope>NUCLEOTIDE SEQUENCE</scope>
    <source>
        <strain evidence="2">AH 44721</strain>
    </source>
</reference>
<gene>
    <name evidence="2" type="ORF">CPB84DRAFT_1819748</name>
</gene>
<dbReference type="EMBL" id="JADNYJ010000990">
    <property type="protein sequence ID" value="KAF8867664.1"/>
    <property type="molecule type" value="Genomic_DNA"/>
</dbReference>
<name>A0A9P5N7F2_GYMJU</name>